<evidence type="ECO:0000256" key="4">
    <source>
        <dbReference type="ARBA" id="ARBA00022741"/>
    </source>
</evidence>
<evidence type="ECO:0000256" key="6">
    <source>
        <dbReference type="ARBA" id="ARBA00022840"/>
    </source>
</evidence>
<dbReference type="Proteomes" id="UP000054874">
    <property type="component" value="Unassembled WGS sequence"/>
</dbReference>
<sequence length="501" mass="58112">MAKERGRTISTEIWFQKYRILGQLGEGGTGSVFLAEHIRLKYFRAIKRIRKSHPAYEQLMQEADILKDLVHPGIPQIYDVEEDREYSYIVMEYVKGLSLKDLCLKQGRIREAEIIEICLQICKVFQLLHSAEQPILYLDLKPDNIIIEKLKIKVIDFGAARRRGENRNSISMGTRGFAAPEQYTLEGADGQSDIYGLGNLMLFMAAGATGAAGLKLLETEQEYSRAFKELVFQCLKYNKAERIETIDQIVERLLVLSPKEGKGLPDRRGASLVAAFAGVQPRCGVTFICLVLTEYLCRQGQRAVYVEAGSKKDIQRLYLKESRWTCPILCGEPEHLRNKYQEYEVFICDYGVYQEAGEAFWEKDTVCLVTCARPWEMGLWETAEKEILRRKFHEKDGKSGRLYFLVNLISAREFFSLVKEKKTSCLRMPYREKVLEKDKELSELTERLFKRSFYEKKGTKASKNSLFGWCRTWCRSNPYRYFTGRIFRRKKRGTDAVFRSK</sequence>
<dbReference type="SUPFAM" id="SSF56112">
    <property type="entry name" value="Protein kinase-like (PK-like)"/>
    <property type="match status" value="1"/>
</dbReference>
<name>A0A0V8QFU8_9FIRM</name>
<proteinExistence type="predicted"/>
<comment type="catalytic activity">
    <reaction evidence="8">
        <text>L-seryl-[protein] + ATP = O-phospho-L-seryl-[protein] + ADP + H(+)</text>
        <dbReference type="Rhea" id="RHEA:17989"/>
        <dbReference type="Rhea" id="RHEA-COMP:9863"/>
        <dbReference type="Rhea" id="RHEA-COMP:11604"/>
        <dbReference type="ChEBI" id="CHEBI:15378"/>
        <dbReference type="ChEBI" id="CHEBI:29999"/>
        <dbReference type="ChEBI" id="CHEBI:30616"/>
        <dbReference type="ChEBI" id="CHEBI:83421"/>
        <dbReference type="ChEBI" id="CHEBI:456216"/>
        <dbReference type="EC" id="2.7.11.1"/>
    </reaction>
</comment>
<dbReference type="GO" id="GO:0005524">
    <property type="term" value="F:ATP binding"/>
    <property type="evidence" value="ECO:0007669"/>
    <property type="project" value="UniProtKB-UniRule"/>
</dbReference>
<keyword evidence="6 9" id="KW-0067">ATP-binding</keyword>
<feature type="binding site" evidence="9">
    <location>
        <position position="51"/>
    </location>
    <ligand>
        <name>ATP</name>
        <dbReference type="ChEBI" id="CHEBI:30616"/>
    </ligand>
</feature>
<feature type="domain" description="Protein kinase" evidence="10">
    <location>
        <begin position="18"/>
        <end position="254"/>
    </location>
</feature>
<keyword evidence="2" id="KW-0723">Serine/threonine-protein kinase</keyword>
<evidence type="ECO:0000259" key="10">
    <source>
        <dbReference type="PROSITE" id="PS50011"/>
    </source>
</evidence>
<dbReference type="GO" id="GO:0004674">
    <property type="term" value="F:protein serine/threonine kinase activity"/>
    <property type="evidence" value="ECO:0007669"/>
    <property type="project" value="UniProtKB-KW"/>
</dbReference>
<dbReference type="STRING" id="290052.ASU35_08845"/>
<evidence type="ECO:0000256" key="8">
    <source>
        <dbReference type="ARBA" id="ARBA00048679"/>
    </source>
</evidence>
<dbReference type="Gene3D" id="1.10.510.10">
    <property type="entry name" value="Transferase(Phosphotransferase) domain 1"/>
    <property type="match status" value="1"/>
</dbReference>
<evidence type="ECO:0000256" key="1">
    <source>
        <dbReference type="ARBA" id="ARBA00012513"/>
    </source>
</evidence>
<dbReference type="PANTHER" id="PTHR24363:SF0">
    <property type="entry name" value="SERINE_THREONINE KINASE LIKE DOMAIN CONTAINING 1"/>
    <property type="match status" value="1"/>
</dbReference>
<dbReference type="InterPro" id="IPR008271">
    <property type="entry name" value="Ser/Thr_kinase_AS"/>
</dbReference>
<keyword evidence="5" id="KW-0418">Kinase</keyword>
<dbReference type="PROSITE" id="PS00107">
    <property type="entry name" value="PROTEIN_KINASE_ATP"/>
    <property type="match status" value="1"/>
</dbReference>
<organism evidence="11 12">
    <name type="scientific">Acetivibrio ethanolgignens</name>
    <dbReference type="NCBI Taxonomy" id="290052"/>
    <lineage>
        <taxon>Bacteria</taxon>
        <taxon>Bacillati</taxon>
        <taxon>Bacillota</taxon>
        <taxon>Clostridia</taxon>
        <taxon>Eubacteriales</taxon>
        <taxon>Oscillospiraceae</taxon>
        <taxon>Acetivibrio</taxon>
    </lineage>
</organism>
<dbReference type="RefSeq" id="WP_058352326.1">
    <property type="nucleotide sequence ID" value="NZ_CABMMD010000135.1"/>
</dbReference>
<dbReference type="InterPro" id="IPR011009">
    <property type="entry name" value="Kinase-like_dom_sf"/>
</dbReference>
<protein>
    <recommendedName>
        <fullName evidence="1">non-specific serine/threonine protein kinase</fullName>
        <ecNumber evidence="1">2.7.11.1</ecNumber>
    </recommendedName>
</protein>
<dbReference type="PROSITE" id="PS00108">
    <property type="entry name" value="PROTEIN_KINASE_ST"/>
    <property type="match status" value="1"/>
</dbReference>
<dbReference type="PROSITE" id="PS50011">
    <property type="entry name" value="PROTEIN_KINASE_DOM"/>
    <property type="match status" value="1"/>
</dbReference>
<evidence type="ECO:0000256" key="3">
    <source>
        <dbReference type="ARBA" id="ARBA00022679"/>
    </source>
</evidence>
<evidence type="ECO:0000313" key="11">
    <source>
        <dbReference type="EMBL" id="KSV59426.1"/>
    </source>
</evidence>
<dbReference type="InterPro" id="IPR000719">
    <property type="entry name" value="Prot_kinase_dom"/>
</dbReference>
<accession>A0A0V8QFU8</accession>
<keyword evidence="4 9" id="KW-0547">Nucleotide-binding</keyword>
<comment type="caution">
    <text evidence="11">The sequence shown here is derived from an EMBL/GenBank/DDBJ whole genome shotgun (WGS) entry which is preliminary data.</text>
</comment>
<dbReference type="SMART" id="SM00220">
    <property type="entry name" value="S_TKc"/>
    <property type="match status" value="1"/>
</dbReference>
<gene>
    <name evidence="11" type="ORF">ASU35_08845</name>
</gene>
<reference evidence="11 12" key="1">
    <citation type="submission" date="2015-11" db="EMBL/GenBank/DDBJ databases">
        <title>Butyribacter intestini gen. nov., sp. nov., a butyric acid-producing bacterium of the family Lachnospiraceae isolated from the human faeces.</title>
        <authorList>
            <person name="Zou Y."/>
            <person name="Xue W."/>
            <person name="Luo G."/>
            <person name="Lv M."/>
        </authorList>
    </citation>
    <scope>NUCLEOTIDE SEQUENCE [LARGE SCALE GENOMIC DNA]</scope>
    <source>
        <strain evidence="11 12">ACET-33324</strain>
    </source>
</reference>
<dbReference type="EMBL" id="LNAM01000135">
    <property type="protein sequence ID" value="KSV59426.1"/>
    <property type="molecule type" value="Genomic_DNA"/>
</dbReference>
<keyword evidence="3" id="KW-0808">Transferase</keyword>
<dbReference type="InterPro" id="IPR017441">
    <property type="entry name" value="Protein_kinase_ATP_BS"/>
</dbReference>
<evidence type="ECO:0000256" key="2">
    <source>
        <dbReference type="ARBA" id="ARBA00022527"/>
    </source>
</evidence>
<evidence type="ECO:0000256" key="5">
    <source>
        <dbReference type="ARBA" id="ARBA00022777"/>
    </source>
</evidence>
<dbReference type="EC" id="2.7.11.1" evidence="1"/>
<evidence type="ECO:0000256" key="9">
    <source>
        <dbReference type="PROSITE-ProRule" id="PRU10141"/>
    </source>
</evidence>
<dbReference type="PANTHER" id="PTHR24363">
    <property type="entry name" value="SERINE/THREONINE PROTEIN KINASE"/>
    <property type="match status" value="1"/>
</dbReference>
<evidence type="ECO:0000256" key="7">
    <source>
        <dbReference type="ARBA" id="ARBA00047899"/>
    </source>
</evidence>
<dbReference type="AlphaFoldDB" id="A0A0V8QFU8"/>
<keyword evidence="12" id="KW-1185">Reference proteome</keyword>
<evidence type="ECO:0000313" key="12">
    <source>
        <dbReference type="Proteomes" id="UP000054874"/>
    </source>
</evidence>
<dbReference type="CDD" id="cd14014">
    <property type="entry name" value="STKc_PknB_like"/>
    <property type="match status" value="1"/>
</dbReference>
<dbReference type="Pfam" id="PF00069">
    <property type="entry name" value="Pkinase"/>
    <property type="match status" value="1"/>
</dbReference>
<comment type="catalytic activity">
    <reaction evidence="7">
        <text>L-threonyl-[protein] + ATP = O-phospho-L-threonyl-[protein] + ADP + H(+)</text>
        <dbReference type="Rhea" id="RHEA:46608"/>
        <dbReference type="Rhea" id="RHEA-COMP:11060"/>
        <dbReference type="Rhea" id="RHEA-COMP:11605"/>
        <dbReference type="ChEBI" id="CHEBI:15378"/>
        <dbReference type="ChEBI" id="CHEBI:30013"/>
        <dbReference type="ChEBI" id="CHEBI:30616"/>
        <dbReference type="ChEBI" id="CHEBI:61977"/>
        <dbReference type="ChEBI" id="CHEBI:456216"/>
        <dbReference type="EC" id="2.7.11.1"/>
    </reaction>
</comment>